<sequence>MKNWHFGVVTRGHQHWHYEWSSGSYRSVRQSVGRVGDSSAHVARTHGLMMMFNPERGGPSIQCHSHTGCSCEDLYLRNIADEQSNLLPQSSDIVDLRSAQSLVNHADGRWAVPI</sequence>
<comment type="caution">
    <text evidence="1">The sequence shown here is derived from an EMBL/GenBank/DDBJ whole genome shotgun (WGS) entry which is preliminary data.</text>
</comment>
<name>A0ABV0V795_9TELE</name>
<accession>A0ABV0V795</accession>
<evidence type="ECO:0000313" key="1">
    <source>
        <dbReference type="EMBL" id="MEQ2252884.1"/>
    </source>
</evidence>
<organism evidence="1 2">
    <name type="scientific">Ilyodon furcidens</name>
    <name type="common">goldbreast splitfin</name>
    <dbReference type="NCBI Taxonomy" id="33524"/>
    <lineage>
        <taxon>Eukaryota</taxon>
        <taxon>Metazoa</taxon>
        <taxon>Chordata</taxon>
        <taxon>Craniata</taxon>
        <taxon>Vertebrata</taxon>
        <taxon>Euteleostomi</taxon>
        <taxon>Actinopterygii</taxon>
        <taxon>Neopterygii</taxon>
        <taxon>Teleostei</taxon>
        <taxon>Neoteleostei</taxon>
        <taxon>Acanthomorphata</taxon>
        <taxon>Ovalentaria</taxon>
        <taxon>Atherinomorphae</taxon>
        <taxon>Cyprinodontiformes</taxon>
        <taxon>Goodeidae</taxon>
        <taxon>Ilyodon</taxon>
    </lineage>
</organism>
<gene>
    <name evidence="1" type="ORF">ILYODFUR_026432</name>
</gene>
<proteinExistence type="predicted"/>
<dbReference type="EMBL" id="JAHRIQ010096030">
    <property type="protein sequence ID" value="MEQ2252884.1"/>
    <property type="molecule type" value="Genomic_DNA"/>
</dbReference>
<keyword evidence="2" id="KW-1185">Reference proteome</keyword>
<protein>
    <submittedName>
        <fullName evidence="1">Uncharacterized protein</fullName>
    </submittedName>
</protein>
<evidence type="ECO:0000313" key="2">
    <source>
        <dbReference type="Proteomes" id="UP001482620"/>
    </source>
</evidence>
<dbReference type="Proteomes" id="UP001482620">
    <property type="component" value="Unassembled WGS sequence"/>
</dbReference>
<reference evidence="1 2" key="1">
    <citation type="submission" date="2021-06" db="EMBL/GenBank/DDBJ databases">
        <authorList>
            <person name="Palmer J.M."/>
        </authorList>
    </citation>
    <scope>NUCLEOTIDE SEQUENCE [LARGE SCALE GENOMIC DNA]</scope>
    <source>
        <strain evidence="2">if_2019</strain>
        <tissue evidence="1">Muscle</tissue>
    </source>
</reference>